<dbReference type="SUPFAM" id="SSF54364">
    <property type="entry name" value="Translation initiation factor IF3, N-terminal domain"/>
    <property type="match status" value="1"/>
</dbReference>
<dbReference type="InterPro" id="IPR036788">
    <property type="entry name" value="T_IF-3_C_sf"/>
</dbReference>
<dbReference type="PANTHER" id="PTHR10938">
    <property type="entry name" value="TRANSLATION INITIATION FACTOR IF-3"/>
    <property type="match status" value="1"/>
</dbReference>
<accession>A0A0C9S9I2</accession>
<evidence type="ECO:0000256" key="3">
    <source>
        <dbReference type="ARBA" id="ARBA00022917"/>
    </source>
</evidence>
<feature type="domain" description="Translation initiation factor 3 N-terminal" evidence="5">
    <location>
        <begin position="95"/>
        <end position="161"/>
    </location>
</feature>
<dbReference type="PANTHER" id="PTHR10938:SF0">
    <property type="entry name" value="TRANSLATION INITIATION FACTOR IF-3, MITOCHONDRIAL"/>
    <property type="match status" value="1"/>
</dbReference>
<feature type="domain" description="Translation initiation factor 3 C-terminal" evidence="4">
    <location>
        <begin position="171"/>
        <end position="254"/>
    </location>
</feature>
<dbReference type="GO" id="GO:0043022">
    <property type="term" value="F:ribosome binding"/>
    <property type="evidence" value="ECO:0007669"/>
    <property type="project" value="TreeGrafter"/>
</dbReference>
<dbReference type="EMBL" id="GCHU01000753">
    <property type="protein sequence ID" value="JAG89552.1"/>
    <property type="molecule type" value="Transcribed_RNA"/>
</dbReference>
<dbReference type="Pfam" id="PF00707">
    <property type="entry name" value="IF3_C"/>
    <property type="match status" value="1"/>
</dbReference>
<dbReference type="InterPro" id="IPR036787">
    <property type="entry name" value="T_IF-3_N_sf"/>
</dbReference>
<reference evidence="6" key="1">
    <citation type="submission" date="2015-02" db="EMBL/GenBank/DDBJ databases">
        <title>A transcriptome of Wollemia nobilis - a relic of Gondwana.</title>
        <authorList>
            <person name="Chia J.Y."/>
            <person name="Leong Y.S."/>
            <person name="Abdul Karim S."/>
            <person name="Wan Azmi N."/>
            <person name="Hercus R."/>
            <person name="Croft L."/>
        </authorList>
    </citation>
    <scope>NUCLEOTIDE SEQUENCE</scope>
    <source>
        <strain evidence="6">MaeBrown</strain>
        <tissue evidence="6">Leaf</tissue>
    </source>
</reference>
<evidence type="ECO:0000259" key="5">
    <source>
        <dbReference type="Pfam" id="PF05198"/>
    </source>
</evidence>
<dbReference type="NCBIfam" id="TIGR00168">
    <property type="entry name" value="infC"/>
    <property type="match status" value="1"/>
</dbReference>
<dbReference type="Gene3D" id="3.30.110.10">
    <property type="entry name" value="Translation initiation factor 3 (IF-3), C-terminal domain"/>
    <property type="match status" value="1"/>
</dbReference>
<organism evidence="6">
    <name type="scientific">Wollemia nobilis</name>
    <dbReference type="NCBI Taxonomy" id="56998"/>
    <lineage>
        <taxon>Eukaryota</taxon>
        <taxon>Viridiplantae</taxon>
        <taxon>Streptophyta</taxon>
        <taxon>Embryophyta</taxon>
        <taxon>Tracheophyta</taxon>
        <taxon>Spermatophyta</taxon>
        <taxon>Pinopsida</taxon>
        <taxon>Pinidae</taxon>
        <taxon>Conifers II</taxon>
        <taxon>Araucariales</taxon>
        <taxon>Araucariaceae</taxon>
        <taxon>Wollemia</taxon>
    </lineage>
</organism>
<dbReference type="HAMAP" id="MF_00080">
    <property type="entry name" value="IF_3"/>
    <property type="match status" value="1"/>
</dbReference>
<keyword evidence="3" id="KW-0648">Protein biosynthesis</keyword>
<dbReference type="Pfam" id="PF05198">
    <property type="entry name" value="IF3_N"/>
    <property type="match status" value="1"/>
</dbReference>
<dbReference type="InterPro" id="IPR001288">
    <property type="entry name" value="Translation_initiation_fac_3"/>
</dbReference>
<sequence>MSGMAVGGPFPAMFSQTSAVKGKPAPLCLLSAFPGVRLSKSCWSGVRTWEKRIRKGLGLVIVARVYRSSSGGSRRQFVERSVSSQEIDPALDIDSIQSPSVRLIDEEQKMVGVVSTNKAIQMAEDAELDLVILSADADPPVVRLMDYRKYKYEQQKKKREQQKKSAASRADVKELKMGCNIDIHDYAVRLRAAKRFLKDGDKVKIIVQFKGRESNFRENTISLFERFQNDLGKMAVVESKNFADRIMSMVLTPNKAVLEKDQEETNITNKLEDNPITEVSAGV</sequence>
<keyword evidence="2" id="KW-0396">Initiation factor</keyword>
<dbReference type="GO" id="GO:0005737">
    <property type="term" value="C:cytoplasm"/>
    <property type="evidence" value="ECO:0007669"/>
    <property type="project" value="UniProtKB-ARBA"/>
</dbReference>
<dbReference type="SUPFAM" id="SSF55200">
    <property type="entry name" value="Translation initiation factor IF3, C-terminal domain"/>
    <property type="match status" value="1"/>
</dbReference>
<evidence type="ECO:0000256" key="2">
    <source>
        <dbReference type="ARBA" id="ARBA00022540"/>
    </source>
</evidence>
<dbReference type="AlphaFoldDB" id="A0A0C9S9I2"/>
<comment type="similarity">
    <text evidence="1">Belongs to the IF-3 family.</text>
</comment>
<proteinExistence type="inferred from homology"/>
<name>A0A0C9S9I2_9CONI</name>
<dbReference type="GO" id="GO:0032790">
    <property type="term" value="P:ribosome disassembly"/>
    <property type="evidence" value="ECO:0007669"/>
    <property type="project" value="TreeGrafter"/>
</dbReference>
<evidence type="ECO:0000256" key="1">
    <source>
        <dbReference type="ARBA" id="ARBA00005439"/>
    </source>
</evidence>
<protein>
    <submittedName>
        <fullName evidence="6">TSA: Wollemia nobilis Ref_Wollemi_Transcript_762_1381 transcribed RNA sequence</fullName>
    </submittedName>
</protein>
<dbReference type="InterPro" id="IPR019814">
    <property type="entry name" value="Translation_initiation_fac_3_N"/>
</dbReference>
<dbReference type="GO" id="GO:0003743">
    <property type="term" value="F:translation initiation factor activity"/>
    <property type="evidence" value="ECO:0007669"/>
    <property type="project" value="UniProtKB-KW"/>
</dbReference>
<dbReference type="InterPro" id="IPR019815">
    <property type="entry name" value="Translation_initiation_fac_3_C"/>
</dbReference>
<evidence type="ECO:0000259" key="4">
    <source>
        <dbReference type="Pfam" id="PF00707"/>
    </source>
</evidence>
<dbReference type="Gene3D" id="3.10.20.80">
    <property type="entry name" value="Translation initiation factor 3 (IF-3), N-terminal domain"/>
    <property type="match status" value="1"/>
</dbReference>
<evidence type="ECO:0000313" key="6">
    <source>
        <dbReference type="EMBL" id="JAG89552.1"/>
    </source>
</evidence>